<keyword evidence="2" id="KW-0813">Transport</keyword>
<sequence length="240" mass="26475">MGESPLIFRLMTPGPVFLTVLAGFYFLLYIFRRLSHHRFGAERWDKGVRSAEGAILSLFLFTTIFLAALQIVLRNFFHTGLIWIDPLLRYIVLWIGLLGAFVATRKLRHITIDVLGRLLPSSYQAAGRILTSAVAFVASVLLANASWMYLEGEVLFGTKPFLGVPSWAASSILVAGFVGIGWRFLGWVLWPHSGGPGRPPLNPHDMTDVSFDDAPPIDIAVMTDSKVSPEPEPQPGPEAT</sequence>
<accession>A0A948RU00</accession>
<dbReference type="Proteomes" id="UP000777784">
    <property type="component" value="Unassembled WGS sequence"/>
</dbReference>
<keyword evidence="4" id="KW-0997">Cell inner membrane</keyword>
<evidence type="ECO:0000256" key="7">
    <source>
        <dbReference type="ARBA" id="ARBA00023136"/>
    </source>
</evidence>
<comment type="similarity">
    <text evidence="8">Belongs to the TRAP transporter small permease family.</text>
</comment>
<dbReference type="InterPro" id="IPR055348">
    <property type="entry name" value="DctQ"/>
</dbReference>
<evidence type="ECO:0000256" key="9">
    <source>
        <dbReference type="SAM" id="Phobius"/>
    </source>
</evidence>
<evidence type="ECO:0000256" key="5">
    <source>
        <dbReference type="ARBA" id="ARBA00022692"/>
    </source>
</evidence>
<dbReference type="AlphaFoldDB" id="A0A948RU00"/>
<dbReference type="PANTHER" id="PTHR35011:SF2">
    <property type="entry name" value="2,3-DIKETO-L-GULONATE TRAP TRANSPORTER SMALL PERMEASE PROTEIN YIAM"/>
    <property type="match status" value="1"/>
</dbReference>
<feature type="transmembrane region" description="Helical" evidence="9">
    <location>
        <begin position="51"/>
        <end position="72"/>
    </location>
</feature>
<feature type="transmembrane region" description="Helical" evidence="9">
    <location>
        <begin position="167"/>
        <end position="190"/>
    </location>
</feature>
<feature type="domain" description="Tripartite ATP-independent periplasmic transporters DctQ component" evidence="10">
    <location>
        <begin position="66"/>
        <end position="185"/>
    </location>
</feature>
<dbReference type="GO" id="GO:0022857">
    <property type="term" value="F:transmembrane transporter activity"/>
    <property type="evidence" value="ECO:0007669"/>
    <property type="project" value="TreeGrafter"/>
</dbReference>
<evidence type="ECO:0000256" key="3">
    <source>
        <dbReference type="ARBA" id="ARBA00022475"/>
    </source>
</evidence>
<dbReference type="GO" id="GO:0015740">
    <property type="term" value="P:C4-dicarboxylate transport"/>
    <property type="evidence" value="ECO:0007669"/>
    <property type="project" value="TreeGrafter"/>
</dbReference>
<reference evidence="11" key="1">
    <citation type="submission" date="2021-05" db="EMBL/GenBank/DDBJ databases">
        <title>Energy efficiency and biological interactions define the core microbiome of deep oligotrophic groundwater.</title>
        <authorList>
            <person name="Mehrshad M."/>
            <person name="Lopez-Fernandez M."/>
            <person name="Bell E."/>
            <person name="Bernier-Latmani R."/>
            <person name="Bertilsson S."/>
            <person name="Dopson M."/>
        </authorList>
    </citation>
    <scope>NUCLEOTIDE SEQUENCE</scope>
    <source>
        <strain evidence="11">Modern_marine.mb.64</strain>
    </source>
</reference>
<feature type="transmembrane region" description="Helical" evidence="9">
    <location>
        <begin position="6"/>
        <end position="31"/>
    </location>
</feature>
<feature type="transmembrane region" description="Helical" evidence="9">
    <location>
        <begin position="125"/>
        <end position="147"/>
    </location>
</feature>
<keyword evidence="5 9" id="KW-0812">Transmembrane</keyword>
<evidence type="ECO:0000313" key="11">
    <source>
        <dbReference type="EMBL" id="MBU2690980.1"/>
    </source>
</evidence>
<evidence type="ECO:0000259" key="10">
    <source>
        <dbReference type="Pfam" id="PF04290"/>
    </source>
</evidence>
<evidence type="ECO:0000256" key="4">
    <source>
        <dbReference type="ARBA" id="ARBA00022519"/>
    </source>
</evidence>
<gene>
    <name evidence="11" type="ORF">KJ970_08625</name>
</gene>
<dbReference type="InterPro" id="IPR007387">
    <property type="entry name" value="TRAP_DctQ"/>
</dbReference>
<dbReference type="PANTHER" id="PTHR35011">
    <property type="entry name" value="2,3-DIKETO-L-GULONATE TRAP TRANSPORTER SMALL PERMEASE PROTEIN YIAM"/>
    <property type="match status" value="1"/>
</dbReference>
<evidence type="ECO:0000256" key="8">
    <source>
        <dbReference type="ARBA" id="ARBA00038436"/>
    </source>
</evidence>
<keyword evidence="7 9" id="KW-0472">Membrane</keyword>
<feature type="transmembrane region" description="Helical" evidence="9">
    <location>
        <begin position="87"/>
        <end position="104"/>
    </location>
</feature>
<dbReference type="GO" id="GO:0005886">
    <property type="term" value="C:plasma membrane"/>
    <property type="evidence" value="ECO:0007669"/>
    <property type="project" value="UniProtKB-SubCell"/>
</dbReference>
<comment type="subcellular location">
    <subcellularLocation>
        <location evidence="1">Cell inner membrane</location>
        <topology evidence="1">Multi-pass membrane protein</topology>
    </subcellularLocation>
</comment>
<keyword evidence="6 9" id="KW-1133">Transmembrane helix</keyword>
<organism evidence="11 12">
    <name type="scientific">Eiseniibacteriota bacterium</name>
    <dbReference type="NCBI Taxonomy" id="2212470"/>
    <lineage>
        <taxon>Bacteria</taxon>
        <taxon>Candidatus Eiseniibacteriota</taxon>
    </lineage>
</organism>
<evidence type="ECO:0000256" key="6">
    <source>
        <dbReference type="ARBA" id="ARBA00022989"/>
    </source>
</evidence>
<name>A0A948RU00_UNCEI</name>
<protein>
    <submittedName>
        <fullName evidence="11">TRAP transporter small permease</fullName>
    </submittedName>
</protein>
<dbReference type="EMBL" id="JAHJDP010000042">
    <property type="protein sequence ID" value="MBU2690980.1"/>
    <property type="molecule type" value="Genomic_DNA"/>
</dbReference>
<keyword evidence="3" id="KW-1003">Cell membrane</keyword>
<evidence type="ECO:0000256" key="1">
    <source>
        <dbReference type="ARBA" id="ARBA00004429"/>
    </source>
</evidence>
<dbReference type="Pfam" id="PF04290">
    <property type="entry name" value="DctQ"/>
    <property type="match status" value="1"/>
</dbReference>
<evidence type="ECO:0000256" key="2">
    <source>
        <dbReference type="ARBA" id="ARBA00022448"/>
    </source>
</evidence>
<evidence type="ECO:0000313" key="12">
    <source>
        <dbReference type="Proteomes" id="UP000777784"/>
    </source>
</evidence>
<proteinExistence type="inferred from homology"/>
<comment type="caution">
    <text evidence="11">The sequence shown here is derived from an EMBL/GenBank/DDBJ whole genome shotgun (WGS) entry which is preliminary data.</text>
</comment>